<sequence length="945" mass="106876">MVWSPDDLCNPKLSNGTCVILQRKELTELWVSPRNVFFVRRTLDHRLKMRKMTGVYRAVAQLYPARQRSREPHLRLQPLAITEINDEWGYTPLACDFAVSAKALKKYALQMENLYDRIIRFTPCTLQFNRFLFMDPARVKRGEYGAALECKGGREKTRRPAPSSGTIPTCGNPGTTPPESNLVRPQSMQPFKYNKLDLRSVGLALRRIPCSNLTIYQHARRRAHRTGKALTLAWQDLGVHRIMKMNWRHSQICLYESRLTQRLLDILPAMRHFVRSWSARRKIMRRESSCESRSLQHRDAKISSSRSNVPVYFFSSGYCVTTPICLTHFTSSALQADIYRQAMYVSSRGWSGNDSLLTSSEVKFLRIETVNVNYSESTILAVYNTSIYAKQFPKPKIILHPQCPGHSSSITTDPKFPFGNMLNVDNTLFASDKPNLDRPARKNNQKCPLEGRLTSRAMKAISCFFFLPPAHPFGPITAEPTQELGGWRCAQGVERRTRKGWSLGFSRHVAPLHTAGTRLSKGCRLGEGLSAPPTHTDREGGRRHLRHRRLFSTSTPTTLFQSTYPTSQDEDVQQACQTTSQKQSSDTRKAPYDRVKRCRERKINIKAPERLSVDVRCPRFDSRSYFQESQRRRELVFKAAVQQLVFRLGSLVTSCAVCGTRAIIRFLVTRARTKSTLCVNPEFVQSLYEISSKSVEPLRRDCITQRQARQLDDTAGPHGRSLVICRRRVDVELEGKSCRNFWLITSALDYIPGDPSICHVFTSVQDFGNDPYLFHCLRPSLALLVLDSLILLVRSRYYEAVQGPGEGVKGRTKDDVEEKWGGGGGEQSDKESLAGAPRDASIVEVGTAVTASTRRSITLRRAVIESFFSLRSPSHFSSAPFPPFPLISQPIGGERPATQHSAGNVVLNLGLHRKFSLKGRFDLGYVCGSEEARGNRLSHISEMGF</sequence>
<evidence type="ECO:0000313" key="2">
    <source>
        <dbReference type="EMBL" id="KAJ8880480.1"/>
    </source>
</evidence>
<feature type="compositionally biased region" description="Basic and acidic residues" evidence="1">
    <location>
        <begin position="808"/>
        <end position="820"/>
    </location>
</feature>
<feature type="region of interest" description="Disordered" evidence="1">
    <location>
        <begin position="523"/>
        <end position="550"/>
    </location>
</feature>
<name>A0ABQ9H8D1_9NEOP</name>
<comment type="caution">
    <text evidence="2">The sequence shown here is derived from an EMBL/GenBank/DDBJ whole genome shotgun (WGS) entry which is preliminary data.</text>
</comment>
<dbReference type="EMBL" id="JARBHB010000006">
    <property type="protein sequence ID" value="KAJ8880480.1"/>
    <property type="molecule type" value="Genomic_DNA"/>
</dbReference>
<feature type="compositionally biased region" description="Polar residues" evidence="1">
    <location>
        <begin position="163"/>
        <end position="185"/>
    </location>
</feature>
<evidence type="ECO:0000256" key="1">
    <source>
        <dbReference type="SAM" id="MobiDB-lite"/>
    </source>
</evidence>
<feature type="region of interest" description="Disordered" evidence="1">
    <location>
        <begin position="804"/>
        <end position="837"/>
    </location>
</feature>
<evidence type="ECO:0000313" key="3">
    <source>
        <dbReference type="Proteomes" id="UP001159363"/>
    </source>
</evidence>
<dbReference type="Proteomes" id="UP001159363">
    <property type="component" value="Chromosome 5"/>
</dbReference>
<keyword evidence="3" id="KW-1185">Reference proteome</keyword>
<proteinExistence type="predicted"/>
<organism evidence="2 3">
    <name type="scientific">Dryococelus australis</name>
    <dbReference type="NCBI Taxonomy" id="614101"/>
    <lineage>
        <taxon>Eukaryota</taxon>
        <taxon>Metazoa</taxon>
        <taxon>Ecdysozoa</taxon>
        <taxon>Arthropoda</taxon>
        <taxon>Hexapoda</taxon>
        <taxon>Insecta</taxon>
        <taxon>Pterygota</taxon>
        <taxon>Neoptera</taxon>
        <taxon>Polyneoptera</taxon>
        <taxon>Phasmatodea</taxon>
        <taxon>Verophasmatodea</taxon>
        <taxon>Anareolatae</taxon>
        <taxon>Phasmatidae</taxon>
        <taxon>Eurycanthinae</taxon>
        <taxon>Dryococelus</taxon>
    </lineage>
</organism>
<reference evidence="2 3" key="1">
    <citation type="submission" date="2023-02" db="EMBL/GenBank/DDBJ databases">
        <title>LHISI_Scaffold_Assembly.</title>
        <authorList>
            <person name="Stuart O.P."/>
            <person name="Cleave R."/>
            <person name="Magrath M.J.L."/>
            <person name="Mikheyev A.S."/>
        </authorList>
    </citation>
    <scope>NUCLEOTIDE SEQUENCE [LARGE SCALE GENOMIC DNA]</scope>
    <source>
        <strain evidence="2">Daus_M_001</strain>
        <tissue evidence="2">Leg muscle</tissue>
    </source>
</reference>
<protein>
    <submittedName>
        <fullName evidence="2">Uncharacterized protein</fullName>
    </submittedName>
</protein>
<gene>
    <name evidence="2" type="ORF">PR048_016950</name>
</gene>
<accession>A0ABQ9H8D1</accession>
<feature type="region of interest" description="Disordered" evidence="1">
    <location>
        <begin position="153"/>
        <end position="185"/>
    </location>
</feature>